<dbReference type="EMBL" id="CP136508">
    <property type="protein sequence ID" value="WUR16045.1"/>
    <property type="molecule type" value="Genomic_DNA"/>
</dbReference>
<gene>
    <name evidence="3" type="ORF">E7V67_013360</name>
</gene>
<evidence type="ECO:0000259" key="2">
    <source>
        <dbReference type="PROSITE" id="PS51898"/>
    </source>
</evidence>
<dbReference type="CDD" id="cd00397">
    <property type="entry name" value="DNA_BRE_C"/>
    <property type="match status" value="1"/>
</dbReference>
<name>A0ABZ1UTK0_9BURK</name>
<dbReference type="InterPro" id="IPR013762">
    <property type="entry name" value="Integrase-like_cat_sf"/>
</dbReference>
<sequence length="517" mass="57502">MSDRATQQQQELFADYSADREVLRELCGLLPALPSVLRYYDEFEDAVRSIRNPAALTVFEISAFGKKFSVDFARLGEECSVIFKHIFSYILAQDLAIISAVGYLSAAQHLKSADVAALVEAGPTKIGPVWKALRARELPSGTYICAKYVLQLLCALRLCGWSDEYQMYLKNALPLPAKDKYAGVRSGDVFLSVDEEAILVRHLDDTVARLTTFGEASLSHDEIVDAAMLVCSYQFGMRRSQIAMLTLGNVRIWSEDDNTTKSVHLTFHMAKQRSDTKRKPLLRRVKVEWTPLFVYLKSKLQATGADASAKFFSAQSTDEVGRRISALVRKLLESDERGTLTDLRHTAAQRLVDAGASHEELAEFMGHSQVNTGLVYFATAASHAERVNRALGASEVYRRVAKIAHDRFISNEELSELKGEQQIAGVPHGIPISGIGGCSSGQPSCPYNPVTSCYGCRRFMPLHNPEIHQQVLADMREVVLFFDQSSRGDVRSPAYLQLQRTIAEIQNVIEELETSPK</sequence>
<dbReference type="SUPFAM" id="SSF56349">
    <property type="entry name" value="DNA breaking-rejoining enzymes"/>
    <property type="match status" value="1"/>
</dbReference>
<evidence type="ECO:0000313" key="4">
    <source>
        <dbReference type="Proteomes" id="UP000321323"/>
    </source>
</evidence>
<accession>A0ABZ1UTK0</accession>
<feature type="domain" description="Tyr recombinase" evidence="2">
    <location>
        <begin position="198"/>
        <end position="389"/>
    </location>
</feature>
<evidence type="ECO:0000313" key="3">
    <source>
        <dbReference type="EMBL" id="WUR16045.1"/>
    </source>
</evidence>
<evidence type="ECO:0000256" key="1">
    <source>
        <dbReference type="ARBA" id="ARBA00023172"/>
    </source>
</evidence>
<dbReference type="Gene3D" id="1.10.443.10">
    <property type="entry name" value="Intergrase catalytic core"/>
    <property type="match status" value="1"/>
</dbReference>
<dbReference type="InterPro" id="IPR002104">
    <property type="entry name" value="Integrase_catalytic"/>
</dbReference>
<dbReference type="InterPro" id="IPR011010">
    <property type="entry name" value="DNA_brk_join_enz"/>
</dbReference>
<keyword evidence="1" id="KW-0233">DNA recombination</keyword>
<dbReference type="Proteomes" id="UP000321323">
    <property type="component" value="Chromosome"/>
</dbReference>
<proteinExistence type="predicted"/>
<keyword evidence="4" id="KW-1185">Reference proteome</keyword>
<reference evidence="3 4" key="1">
    <citation type="journal article" date="2019" name="Int. J. Syst. Evol. Microbiol.">
        <title>The Draft Whole-Genome Sequence of the Antibiotic Producer Empedobacter haloabium ATCC 31962 Provides Indications for Its Taxonomic Reclassification.</title>
        <authorList>
            <person name="Miess H."/>
            <person name="Arlt P."/>
            <person name="Apel A.K."/>
            <person name="Weber T."/>
            <person name="Nieselt K."/>
            <person name="Hanssen F."/>
            <person name="Czemmel S."/>
            <person name="Nahnsen S."/>
            <person name="Gross H."/>
        </authorList>
    </citation>
    <scope>NUCLEOTIDE SEQUENCE [LARGE SCALE GENOMIC DNA]</scope>
    <source>
        <strain evidence="3 4">ATCC 31962</strain>
    </source>
</reference>
<protein>
    <submittedName>
        <fullName evidence="3">Site-specific integrase</fullName>
    </submittedName>
</protein>
<organism evidence="3 4">
    <name type="scientific">[Empedobacter] haloabium</name>
    <dbReference type="NCBI Taxonomy" id="592317"/>
    <lineage>
        <taxon>Bacteria</taxon>
        <taxon>Pseudomonadati</taxon>
        <taxon>Pseudomonadota</taxon>
        <taxon>Betaproteobacteria</taxon>
        <taxon>Burkholderiales</taxon>
        <taxon>Oxalobacteraceae</taxon>
        <taxon>Telluria group</taxon>
        <taxon>Telluria group incertae sedis</taxon>
    </lineage>
</organism>
<dbReference type="PROSITE" id="PS51898">
    <property type="entry name" value="TYR_RECOMBINASE"/>
    <property type="match status" value="1"/>
</dbReference>
<dbReference type="Pfam" id="PF00589">
    <property type="entry name" value="Phage_integrase"/>
    <property type="match status" value="1"/>
</dbReference>